<name>F0IA13_STRSA</name>
<dbReference type="Proteomes" id="UP000003351">
    <property type="component" value="Unassembled WGS sequence"/>
</dbReference>
<dbReference type="AlphaFoldDB" id="F0IA13"/>
<protein>
    <submittedName>
        <fullName evidence="1">Uncharacterized protein</fullName>
    </submittedName>
</protein>
<comment type="caution">
    <text evidence="1">The sequence shown here is derived from an EMBL/GenBank/DDBJ whole genome shotgun (WGS) entry which is preliminary data.</text>
</comment>
<reference evidence="1 2" key="1">
    <citation type="submission" date="2011-02" db="EMBL/GenBank/DDBJ databases">
        <authorList>
            <person name="Muzny D."/>
            <person name="Qin X."/>
            <person name="Deng J."/>
            <person name="Jiang H."/>
            <person name="Liu Y."/>
            <person name="Qu J."/>
            <person name="Song X.-Z."/>
            <person name="Zhang L."/>
            <person name="Thornton R."/>
            <person name="Coyle M."/>
            <person name="Francisco L."/>
            <person name="Jackson L."/>
            <person name="Javaid M."/>
            <person name="Korchina V."/>
            <person name="Kovar C."/>
            <person name="Mata R."/>
            <person name="Mathew T."/>
            <person name="Ngo R."/>
            <person name="Nguyen L."/>
            <person name="Nguyen N."/>
            <person name="Okwuonu G."/>
            <person name="Ongeri F."/>
            <person name="Pham C."/>
            <person name="Simmons D."/>
            <person name="Wilczek-Boney K."/>
            <person name="Hale W."/>
            <person name="Jakkamsetti A."/>
            <person name="Pham P."/>
            <person name="Ruth R."/>
            <person name="San Lucas F."/>
            <person name="Warren J."/>
            <person name="Zhang J."/>
            <person name="Zhao Z."/>
            <person name="Zhou C."/>
            <person name="Zhu D."/>
            <person name="Lee S."/>
            <person name="Bess C."/>
            <person name="Blankenburg K."/>
            <person name="Forbes L."/>
            <person name="Fu Q."/>
            <person name="Gubbala S."/>
            <person name="Hirani K."/>
            <person name="Jayaseelan J.C."/>
            <person name="Lara F."/>
            <person name="Munidasa M."/>
            <person name="Palculict T."/>
            <person name="Patil S."/>
            <person name="Pu L.-L."/>
            <person name="Saada N."/>
            <person name="Tang L."/>
            <person name="Weissenberger G."/>
            <person name="Zhu Y."/>
            <person name="Hemphill L."/>
            <person name="Shang Y."/>
            <person name="Youmans B."/>
            <person name="Ayvaz T."/>
            <person name="Ross M."/>
            <person name="Santibanez J."/>
            <person name="Aqrawi P."/>
            <person name="Gross S."/>
            <person name="Joshi V."/>
            <person name="Fowler G."/>
            <person name="Nazareth L."/>
            <person name="Reid J."/>
            <person name="Worley K."/>
            <person name="Petrosino J."/>
            <person name="Highlander S."/>
            <person name="Gibbs R."/>
        </authorList>
    </citation>
    <scope>NUCLEOTIDE SEQUENCE [LARGE SCALE GENOMIC DNA]</scope>
    <source>
        <strain evidence="1 2">SK115</strain>
    </source>
</reference>
<sequence>MKSLSVILLVFISSTSPEKGDVLFSLSFLYLSFKFSSLKLHYIQER</sequence>
<evidence type="ECO:0000313" key="1">
    <source>
        <dbReference type="EMBL" id="EGD31318.1"/>
    </source>
</evidence>
<proteinExistence type="predicted"/>
<dbReference type="HOGENOM" id="CLU_3189747_0_0_9"/>
<accession>F0IA13</accession>
<evidence type="ECO:0000313" key="2">
    <source>
        <dbReference type="Proteomes" id="UP000003351"/>
    </source>
</evidence>
<dbReference type="EMBL" id="AEXW01000007">
    <property type="protein sequence ID" value="EGD31318.1"/>
    <property type="molecule type" value="Genomic_DNA"/>
</dbReference>
<gene>
    <name evidence="1" type="ORF">HMPREF9382_1727</name>
</gene>
<organism evidence="1 2">
    <name type="scientific">Streptococcus sanguinis SK115</name>
    <dbReference type="NCBI Taxonomy" id="888810"/>
    <lineage>
        <taxon>Bacteria</taxon>
        <taxon>Bacillati</taxon>
        <taxon>Bacillota</taxon>
        <taxon>Bacilli</taxon>
        <taxon>Lactobacillales</taxon>
        <taxon>Streptococcaceae</taxon>
        <taxon>Streptococcus</taxon>
    </lineage>
</organism>